<protein>
    <submittedName>
        <fullName evidence="2">Ankyrin repeat domain-containing protein 17</fullName>
    </submittedName>
</protein>
<name>A0ABP0Q600_9DINO</name>
<dbReference type="EMBL" id="CAXAMM010039095">
    <property type="protein sequence ID" value="CAK9083657.1"/>
    <property type="molecule type" value="Genomic_DNA"/>
</dbReference>
<evidence type="ECO:0000256" key="1">
    <source>
        <dbReference type="SAM" id="MobiDB-lite"/>
    </source>
</evidence>
<reference evidence="2 3" key="1">
    <citation type="submission" date="2024-02" db="EMBL/GenBank/DDBJ databases">
        <authorList>
            <person name="Chen Y."/>
            <person name="Shah S."/>
            <person name="Dougan E. K."/>
            <person name="Thang M."/>
            <person name="Chan C."/>
        </authorList>
    </citation>
    <scope>NUCLEOTIDE SEQUENCE [LARGE SCALE GENOMIC DNA]</scope>
</reference>
<keyword evidence="3" id="KW-1185">Reference proteome</keyword>
<gene>
    <name evidence="2" type="ORF">SCF082_LOCUS39707</name>
</gene>
<feature type="region of interest" description="Disordered" evidence="1">
    <location>
        <begin position="296"/>
        <end position="317"/>
    </location>
</feature>
<proteinExistence type="predicted"/>
<sequence length="400" mass="43862">MPAAGGTGFLDLRRAPKPDPMPLQNEEEPQPFALDREMPYSPSEAPSLIEEMPAVDAPAEAEPDDAAPPEPAPEVEDLSSTSTSMARMRSQKEMSNDRSRAVSFSRRMSAERERLREKKRQRVLGLEPSPPPVSIPAGPEFDPDLDDYHTPPPAAGVSPPMETITEDDPSEAAEREAKRLRIGSKEASSFTSEGLLAFMAVETPGFLVQQASQQFQRHAAFYSAKDVSAKQFLFGVRRNDFHHAYQQLCESALESNLAPVPGVAKKGRKELRLTELTRSPNTSEKLTNPSAVQLQSFHSSPAGHNDTSPHGSSAPCGTAMSGYSACKRQSMTKHKSPFTMHIEALTPAETAAAVDTQYATLQHQRKQPQARDEDEDMDGGHRDVRGQRKGEGKQSGHRRQ</sequence>
<dbReference type="Proteomes" id="UP001642464">
    <property type="component" value="Unassembled WGS sequence"/>
</dbReference>
<feature type="compositionally biased region" description="Basic and acidic residues" evidence="1">
    <location>
        <begin position="378"/>
        <end position="394"/>
    </location>
</feature>
<feature type="compositionally biased region" description="Low complexity" evidence="1">
    <location>
        <begin position="79"/>
        <end position="88"/>
    </location>
</feature>
<evidence type="ECO:0000313" key="2">
    <source>
        <dbReference type="EMBL" id="CAK9083657.1"/>
    </source>
</evidence>
<feature type="compositionally biased region" description="Basic and acidic residues" evidence="1">
    <location>
        <begin position="90"/>
        <end position="100"/>
    </location>
</feature>
<evidence type="ECO:0000313" key="3">
    <source>
        <dbReference type="Proteomes" id="UP001642464"/>
    </source>
</evidence>
<feature type="region of interest" description="Disordered" evidence="1">
    <location>
        <begin position="355"/>
        <end position="400"/>
    </location>
</feature>
<comment type="caution">
    <text evidence="2">The sequence shown here is derived from an EMBL/GenBank/DDBJ whole genome shotgun (WGS) entry which is preliminary data.</text>
</comment>
<organism evidence="2 3">
    <name type="scientific">Durusdinium trenchii</name>
    <dbReference type="NCBI Taxonomy" id="1381693"/>
    <lineage>
        <taxon>Eukaryota</taxon>
        <taxon>Sar</taxon>
        <taxon>Alveolata</taxon>
        <taxon>Dinophyceae</taxon>
        <taxon>Suessiales</taxon>
        <taxon>Symbiodiniaceae</taxon>
        <taxon>Durusdinium</taxon>
    </lineage>
</organism>
<accession>A0ABP0Q600</accession>
<feature type="compositionally biased region" description="Acidic residues" evidence="1">
    <location>
        <begin position="59"/>
        <end position="77"/>
    </location>
</feature>
<feature type="region of interest" description="Disordered" evidence="1">
    <location>
        <begin position="1"/>
        <end position="173"/>
    </location>
</feature>